<evidence type="ECO:0000256" key="4">
    <source>
        <dbReference type="ARBA" id="ARBA00022598"/>
    </source>
</evidence>
<dbReference type="InterPro" id="IPR017456">
    <property type="entry name" value="CTP_synthase_N"/>
</dbReference>
<comment type="catalytic activity">
    <reaction evidence="11">
        <text>UTP + L-glutamine + ATP + H2O = CTP + L-glutamate + ADP + phosphate + 2 H(+)</text>
        <dbReference type="Rhea" id="RHEA:26426"/>
        <dbReference type="ChEBI" id="CHEBI:15377"/>
        <dbReference type="ChEBI" id="CHEBI:15378"/>
        <dbReference type="ChEBI" id="CHEBI:29985"/>
        <dbReference type="ChEBI" id="CHEBI:30616"/>
        <dbReference type="ChEBI" id="CHEBI:37563"/>
        <dbReference type="ChEBI" id="CHEBI:43474"/>
        <dbReference type="ChEBI" id="CHEBI:46398"/>
        <dbReference type="ChEBI" id="CHEBI:58359"/>
        <dbReference type="ChEBI" id="CHEBI:456216"/>
        <dbReference type="EC" id="6.3.4.2"/>
    </reaction>
</comment>
<keyword evidence="16" id="KW-1133">Transmembrane helix</keyword>
<dbReference type="InterPro" id="IPR029062">
    <property type="entry name" value="Class_I_gatase-like"/>
</dbReference>
<dbReference type="PATRIC" id="fig|1332188.3.peg.566"/>
<dbReference type="GO" id="GO:0042802">
    <property type="term" value="F:identical protein binding"/>
    <property type="evidence" value="ECO:0007669"/>
    <property type="project" value="TreeGrafter"/>
</dbReference>
<dbReference type="SUPFAM" id="SSF52540">
    <property type="entry name" value="P-loop containing nucleoside triphosphate hydrolases"/>
    <property type="match status" value="1"/>
</dbReference>
<evidence type="ECO:0000256" key="15">
    <source>
        <dbReference type="SAM" id="MobiDB-lite"/>
    </source>
</evidence>
<dbReference type="Gene3D" id="3.40.50.300">
    <property type="entry name" value="P-loop containing nucleotide triphosphate hydrolases"/>
    <property type="match status" value="1"/>
</dbReference>
<dbReference type="CDD" id="cd01746">
    <property type="entry name" value="GATase1_CTP_Synthase"/>
    <property type="match status" value="1"/>
</dbReference>
<evidence type="ECO:0000259" key="18">
    <source>
        <dbReference type="Pfam" id="PF06418"/>
    </source>
</evidence>
<evidence type="ECO:0000256" key="7">
    <source>
        <dbReference type="ARBA" id="ARBA00022840"/>
    </source>
</evidence>
<feature type="domain" description="Glutamine amidotransferase" evidence="17">
    <location>
        <begin position="310"/>
        <end position="526"/>
    </location>
</feature>
<dbReference type="InterPro" id="IPR033828">
    <property type="entry name" value="GATase1_CTP_Synthase"/>
</dbReference>
<evidence type="ECO:0000256" key="3">
    <source>
        <dbReference type="ARBA" id="ARBA00012291"/>
    </source>
</evidence>
<dbReference type="AlphaFoldDB" id="R4PVL1"/>
<keyword evidence="16" id="KW-0812">Transmembrane</keyword>
<evidence type="ECO:0000313" key="19">
    <source>
        <dbReference type="EMBL" id="AGL62280.1"/>
    </source>
</evidence>
<dbReference type="NCBIfam" id="NF003792">
    <property type="entry name" value="PRK05380.1"/>
    <property type="match status" value="1"/>
</dbReference>
<evidence type="ECO:0000256" key="13">
    <source>
        <dbReference type="ARBA" id="ARBA00079941"/>
    </source>
</evidence>
<evidence type="ECO:0000256" key="1">
    <source>
        <dbReference type="ARBA" id="ARBA00005171"/>
    </source>
</evidence>
<dbReference type="PANTHER" id="PTHR11550:SF0">
    <property type="entry name" value="CTP SYNTHASE-RELATED"/>
    <property type="match status" value="1"/>
</dbReference>
<evidence type="ECO:0000256" key="14">
    <source>
        <dbReference type="ARBA" id="ARBA00083191"/>
    </source>
</evidence>
<evidence type="ECO:0000256" key="2">
    <source>
        <dbReference type="ARBA" id="ARBA00007533"/>
    </source>
</evidence>
<dbReference type="InterPro" id="IPR017926">
    <property type="entry name" value="GATASE"/>
</dbReference>
<evidence type="ECO:0000256" key="5">
    <source>
        <dbReference type="ARBA" id="ARBA00022723"/>
    </source>
</evidence>
<keyword evidence="5" id="KW-0479">Metal-binding</keyword>
<dbReference type="GO" id="GO:0005524">
    <property type="term" value="F:ATP binding"/>
    <property type="evidence" value="ECO:0007669"/>
    <property type="project" value="UniProtKB-KW"/>
</dbReference>
<feature type="transmembrane region" description="Helical" evidence="16">
    <location>
        <begin position="12"/>
        <end position="36"/>
    </location>
</feature>
<dbReference type="GO" id="GO:0005829">
    <property type="term" value="C:cytosol"/>
    <property type="evidence" value="ECO:0007669"/>
    <property type="project" value="TreeGrafter"/>
</dbReference>
<evidence type="ECO:0000256" key="12">
    <source>
        <dbReference type="ARBA" id="ARBA00075170"/>
    </source>
</evidence>
<dbReference type="KEGG" id="saal:L336_0577"/>
<feature type="domain" description="CTP synthase N-terminal" evidence="18">
    <location>
        <begin position="11"/>
        <end position="267"/>
    </location>
</feature>
<dbReference type="InterPro" id="IPR004468">
    <property type="entry name" value="CTP_synthase"/>
</dbReference>
<dbReference type="HOGENOM" id="CLU_011675_5_0_0"/>
<dbReference type="UniPathway" id="UPA00159">
    <property type="reaction ID" value="UER00277"/>
</dbReference>
<comment type="similarity">
    <text evidence="2">Belongs to the CTP synthase family.</text>
</comment>
<dbReference type="STRING" id="1332188.L336_0577"/>
<reference evidence="19 20" key="1">
    <citation type="journal article" date="2013" name="Nat. Biotechnol.">
        <title>Genome sequences of rare, uncultured bacteria obtained by differential coverage binning of multiple metagenomes.</title>
        <authorList>
            <person name="Albertsen M."/>
            <person name="Hugenholtz P."/>
            <person name="Skarshewski A."/>
            <person name="Nielsen K.L."/>
            <person name="Tyson G.W."/>
            <person name="Nielsen P.H."/>
        </authorList>
    </citation>
    <scope>NUCLEOTIDE SEQUENCE [LARGE SCALE GENOMIC DNA]</scope>
    <source>
        <strain evidence="19">TM71</strain>
    </source>
</reference>
<dbReference type="GO" id="GO:0044210">
    <property type="term" value="P:'de novo' CTP biosynthetic process"/>
    <property type="evidence" value="ECO:0007669"/>
    <property type="project" value="UniProtKB-UniPathway"/>
</dbReference>
<dbReference type="GO" id="GO:0019856">
    <property type="term" value="P:pyrimidine nucleobase biosynthetic process"/>
    <property type="evidence" value="ECO:0007669"/>
    <property type="project" value="TreeGrafter"/>
</dbReference>
<evidence type="ECO:0000259" key="17">
    <source>
        <dbReference type="Pfam" id="PF00117"/>
    </source>
</evidence>
<gene>
    <name evidence="19" type="primary">pyrG</name>
    <name evidence="19" type="ORF">L336_0577</name>
</gene>
<proteinExistence type="inferred from homology"/>
<dbReference type="GO" id="GO:0046872">
    <property type="term" value="F:metal ion binding"/>
    <property type="evidence" value="ECO:0007669"/>
    <property type="project" value="UniProtKB-KW"/>
</dbReference>
<dbReference type="PROSITE" id="PS51273">
    <property type="entry name" value="GATASE_TYPE_1"/>
    <property type="match status" value="1"/>
</dbReference>
<evidence type="ECO:0000256" key="9">
    <source>
        <dbReference type="ARBA" id="ARBA00022962"/>
    </source>
</evidence>
<dbReference type="FunFam" id="3.40.50.300:FF:000009">
    <property type="entry name" value="CTP synthase"/>
    <property type="match status" value="1"/>
</dbReference>
<dbReference type="Pfam" id="PF00117">
    <property type="entry name" value="GATase"/>
    <property type="match status" value="1"/>
</dbReference>
<evidence type="ECO:0000256" key="11">
    <source>
        <dbReference type="ARBA" id="ARBA00047781"/>
    </source>
</evidence>
<evidence type="ECO:0000256" key="8">
    <source>
        <dbReference type="ARBA" id="ARBA00022842"/>
    </source>
</evidence>
<dbReference type="EMBL" id="CP005957">
    <property type="protein sequence ID" value="AGL62280.1"/>
    <property type="molecule type" value="Genomic_DNA"/>
</dbReference>
<evidence type="ECO:0000256" key="16">
    <source>
        <dbReference type="SAM" id="Phobius"/>
    </source>
</evidence>
<dbReference type="EC" id="6.3.4.2" evidence="3"/>
<evidence type="ECO:0000256" key="10">
    <source>
        <dbReference type="ARBA" id="ARBA00022975"/>
    </source>
</evidence>
<accession>R4PVL1</accession>
<name>R4PVL1_9BACT</name>
<comment type="pathway">
    <text evidence="1">Pyrimidine metabolism; CTP biosynthesis via de novo pathway; CTP from UDP: step 2/2.</text>
</comment>
<keyword evidence="6" id="KW-0547">Nucleotide-binding</keyword>
<dbReference type="PANTHER" id="PTHR11550">
    <property type="entry name" value="CTP SYNTHASE"/>
    <property type="match status" value="1"/>
</dbReference>
<evidence type="ECO:0000313" key="20">
    <source>
        <dbReference type="Proteomes" id="UP000013893"/>
    </source>
</evidence>
<dbReference type="RefSeq" id="WP_015641730.1">
    <property type="nucleotide sequence ID" value="NC_021219.1"/>
</dbReference>
<dbReference type="NCBIfam" id="TIGR00337">
    <property type="entry name" value="PyrG"/>
    <property type="match status" value="1"/>
</dbReference>
<organism evidence="19 20">
    <name type="scientific">Candidatus Saccharimonas aalborgensis</name>
    <dbReference type="NCBI Taxonomy" id="1332188"/>
    <lineage>
        <taxon>Bacteria</taxon>
        <taxon>Candidatus Saccharimonadota</taxon>
        <taxon>Candidatus Saccharimonadia</taxon>
        <taxon>Candidatus Saccharimonadales</taxon>
        <taxon>Candidatus Saccharimonadaceae</taxon>
        <taxon>Candidatus Saccharimonas</taxon>
    </lineage>
</organism>
<keyword evidence="7" id="KW-0067">ATP-binding</keyword>
<feature type="region of interest" description="Disordered" evidence="15">
    <location>
        <begin position="526"/>
        <end position="545"/>
    </location>
</feature>
<sequence length="545" mass="59331">MEAKIDMGKTKYIFVTGGVLSGVGKGITAASIGAVLQAKGKSLSIQKCDPYLNVDAGLLNPAEHGECFVTKDGAETDLDLGHYERFLDIEVTQQSATLSGRLLKELIDDERAGKFEGKTVQLVPHLTRAIQRKIELASEGSDVHIVELGGTVGDYEGLSFVEAFREFGRRVGRENALFVHVVYVPYIGTSKEFKSKPAQNALSDLRGFGIVPDIIIVRTDSPAPESIKRKIAMFGGVPDDAVLMMPNVDSVFKIPERIAESTLLPILNHFVGDEVAPDMRRWQGLVSMQESDKSEVVRIGLVAKYLDNEDTYLSVLEALKSAAWHEGVVLETTWINAETATDEDFATVDGLLVPGGFGVRGVEGKVAAARYALEHDVPYLGICLGLQTLVIAAARRGGLGHANSDEFEKSGQNVVYIMEDQVGKESTGGTLRLGDYPAQLVPDSLAARLYDGTTIVERHRHRYEVNQAFLEQIEKGGIVVSGTSPDGRLVEFVEAPGKRYIIATQAHPEFRSRPMRPHPLFGGLIHAARPRSPHLPTPDNRPAAN</sequence>
<dbReference type="Gene3D" id="3.40.50.880">
    <property type="match status" value="1"/>
</dbReference>
<dbReference type="InterPro" id="IPR027417">
    <property type="entry name" value="P-loop_NTPase"/>
</dbReference>
<keyword evidence="10" id="KW-0665">Pyrimidine biosynthesis</keyword>
<dbReference type="Proteomes" id="UP000013893">
    <property type="component" value="Chromosome"/>
</dbReference>
<dbReference type="Pfam" id="PF06418">
    <property type="entry name" value="CTP_synth_N"/>
    <property type="match status" value="1"/>
</dbReference>
<dbReference type="SUPFAM" id="SSF52317">
    <property type="entry name" value="Class I glutamine amidotransferase-like"/>
    <property type="match status" value="1"/>
</dbReference>
<keyword evidence="8" id="KW-0460">Magnesium</keyword>
<protein>
    <recommendedName>
        <fullName evidence="3">CTP synthase (glutamine hydrolyzing)</fullName>
        <ecNumber evidence="3">6.3.4.2</ecNumber>
    </recommendedName>
    <alternativeName>
        <fullName evidence="13">Cytidine 5'-triphosphate synthase</fullName>
    </alternativeName>
    <alternativeName>
        <fullName evidence="14">Cytidine triphosphate synthetase</fullName>
    </alternativeName>
    <alternativeName>
        <fullName evidence="12">UTP--ammonia ligase</fullName>
    </alternativeName>
</protein>
<keyword evidence="20" id="KW-1185">Reference proteome</keyword>
<evidence type="ECO:0000256" key="6">
    <source>
        <dbReference type="ARBA" id="ARBA00022741"/>
    </source>
</evidence>
<keyword evidence="9" id="KW-0315">Glutamine amidotransferase</keyword>
<keyword evidence="4 19" id="KW-0436">Ligase</keyword>
<dbReference type="GO" id="GO:0003883">
    <property type="term" value="F:CTP synthase activity"/>
    <property type="evidence" value="ECO:0007669"/>
    <property type="project" value="UniProtKB-EC"/>
</dbReference>
<keyword evidence="16" id="KW-0472">Membrane</keyword>